<reference evidence="26" key="1">
    <citation type="journal article" date="2019" name="Int. J. Syst. Evol. Microbiol.">
        <title>The Global Catalogue of Microorganisms (GCM) 10K type strain sequencing project: providing services to taxonomists for standard genome sequencing and annotation.</title>
        <authorList>
            <consortium name="The Broad Institute Genomics Platform"/>
            <consortium name="The Broad Institute Genome Sequencing Center for Infectious Disease"/>
            <person name="Wu L."/>
            <person name="Ma J."/>
        </authorList>
    </citation>
    <scope>NUCLEOTIDE SEQUENCE [LARGE SCALE GENOMIC DNA]</scope>
    <source>
        <strain evidence="26">CCUG 62414</strain>
    </source>
</reference>
<keyword evidence="11 23" id="KW-0812">Transmembrane</keyword>
<feature type="domain" description="Histidine kinase" evidence="24">
    <location>
        <begin position="512"/>
        <end position="605"/>
    </location>
</feature>
<dbReference type="SUPFAM" id="SSF55785">
    <property type="entry name" value="PYP-like sensor domain (PAS domain)"/>
    <property type="match status" value="1"/>
</dbReference>
<comment type="function">
    <text evidence="21">Member of the two-component regulatory system NreB/NreC involved in the control of dissimilatory nitrate/nitrite reduction in response to oxygen. NreB functions as a direct oxygen sensor histidine kinase which is autophosphorylated, in the absence of oxygen, probably at the conserved histidine residue, and transfers its phosphate group probably to a conserved aspartate residue of NreC. NreB/NreC activates the expression of the nitrate (narGHJI) and nitrite (nir) reductase operons, as well as the putative nitrate transporter gene narT.</text>
</comment>
<accession>A0ABW3JEN8</accession>
<keyword evidence="18" id="KW-0902">Two-component regulatory system</keyword>
<dbReference type="Gene3D" id="3.30.565.10">
    <property type="entry name" value="Histidine kinase-like ATPase, C-terminal domain"/>
    <property type="match status" value="1"/>
</dbReference>
<keyword evidence="26" id="KW-1185">Reference proteome</keyword>
<evidence type="ECO:0000256" key="15">
    <source>
        <dbReference type="ARBA" id="ARBA00022840"/>
    </source>
</evidence>
<feature type="transmembrane region" description="Helical" evidence="23">
    <location>
        <begin position="196"/>
        <end position="215"/>
    </location>
</feature>
<keyword evidence="10" id="KW-0808">Transferase</keyword>
<comment type="caution">
    <text evidence="25">The sequence shown here is derived from an EMBL/GenBank/DDBJ whole genome shotgun (WGS) entry which is preliminary data.</text>
</comment>
<dbReference type="Pfam" id="PF13675">
    <property type="entry name" value="PilJ"/>
    <property type="match status" value="1"/>
</dbReference>
<comment type="cofactor">
    <cofactor evidence="2">
        <name>[4Fe-4S] cluster</name>
        <dbReference type="ChEBI" id="CHEBI:49883"/>
    </cofactor>
</comment>
<evidence type="ECO:0000256" key="21">
    <source>
        <dbReference type="ARBA" id="ARBA00024827"/>
    </source>
</evidence>
<dbReference type="InterPro" id="IPR003594">
    <property type="entry name" value="HATPase_dom"/>
</dbReference>
<evidence type="ECO:0000256" key="13">
    <source>
        <dbReference type="ARBA" id="ARBA00022741"/>
    </source>
</evidence>
<dbReference type="SMART" id="SM00387">
    <property type="entry name" value="HATPase_c"/>
    <property type="match status" value="1"/>
</dbReference>
<dbReference type="PRINTS" id="PR00344">
    <property type="entry name" value="BCTRLSENSOR"/>
</dbReference>
<evidence type="ECO:0000256" key="2">
    <source>
        <dbReference type="ARBA" id="ARBA00001966"/>
    </source>
</evidence>
<evidence type="ECO:0000256" key="18">
    <source>
        <dbReference type="ARBA" id="ARBA00023012"/>
    </source>
</evidence>
<dbReference type="PANTHER" id="PTHR24421">
    <property type="entry name" value="NITRATE/NITRITE SENSOR PROTEIN NARX-RELATED"/>
    <property type="match status" value="1"/>
</dbReference>
<keyword evidence="8" id="KW-0963">Cytoplasm</keyword>
<gene>
    <name evidence="25" type="ORF">ACFQ1R_02435</name>
</gene>
<dbReference type="InterPro" id="IPR029095">
    <property type="entry name" value="NarX-like_N"/>
</dbReference>
<evidence type="ECO:0000313" key="25">
    <source>
        <dbReference type="EMBL" id="MFD0988943.1"/>
    </source>
</evidence>
<dbReference type="InterPro" id="IPR005467">
    <property type="entry name" value="His_kinase_dom"/>
</dbReference>
<evidence type="ECO:0000256" key="7">
    <source>
        <dbReference type="ARBA" id="ARBA00022485"/>
    </source>
</evidence>
<evidence type="ECO:0000256" key="1">
    <source>
        <dbReference type="ARBA" id="ARBA00000085"/>
    </source>
</evidence>
<dbReference type="InterPro" id="IPR011712">
    <property type="entry name" value="Sig_transdc_His_kin_sub3_dim/P"/>
</dbReference>
<evidence type="ECO:0000256" key="9">
    <source>
        <dbReference type="ARBA" id="ARBA00022553"/>
    </source>
</evidence>
<evidence type="ECO:0000256" key="8">
    <source>
        <dbReference type="ARBA" id="ARBA00022490"/>
    </source>
</evidence>
<keyword evidence="9" id="KW-0597">Phosphoprotein</keyword>
<keyword evidence="12" id="KW-0479">Metal-binding</keyword>
<evidence type="ECO:0000256" key="12">
    <source>
        <dbReference type="ARBA" id="ARBA00022723"/>
    </source>
</evidence>
<evidence type="ECO:0000256" key="14">
    <source>
        <dbReference type="ARBA" id="ARBA00022777"/>
    </source>
</evidence>
<dbReference type="Gene3D" id="3.30.450.20">
    <property type="entry name" value="PAS domain"/>
    <property type="match status" value="1"/>
</dbReference>
<evidence type="ECO:0000256" key="3">
    <source>
        <dbReference type="ARBA" id="ARBA00004141"/>
    </source>
</evidence>
<evidence type="ECO:0000256" key="11">
    <source>
        <dbReference type="ARBA" id="ARBA00022692"/>
    </source>
</evidence>
<evidence type="ECO:0000313" key="26">
    <source>
        <dbReference type="Proteomes" id="UP001597061"/>
    </source>
</evidence>
<dbReference type="Pfam" id="PF07730">
    <property type="entry name" value="HisKA_3"/>
    <property type="match status" value="1"/>
</dbReference>
<dbReference type="Gene3D" id="1.20.5.1930">
    <property type="match status" value="1"/>
</dbReference>
<dbReference type="Proteomes" id="UP001597061">
    <property type="component" value="Unassembled WGS sequence"/>
</dbReference>
<evidence type="ECO:0000256" key="16">
    <source>
        <dbReference type="ARBA" id="ARBA00022989"/>
    </source>
</evidence>
<evidence type="ECO:0000256" key="5">
    <source>
        <dbReference type="ARBA" id="ARBA00012438"/>
    </source>
</evidence>
<dbReference type="EC" id="2.7.13.3" evidence="5"/>
<dbReference type="InterPro" id="IPR035965">
    <property type="entry name" value="PAS-like_dom_sf"/>
</dbReference>
<evidence type="ECO:0000256" key="20">
    <source>
        <dbReference type="ARBA" id="ARBA00023136"/>
    </source>
</evidence>
<evidence type="ECO:0000256" key="4">
    <source>
        <dbReference type="ARBA" id="ARBA00004496"/>
    </source>
</evidence>
<keyword evidence="19" id="KW-0411">Iron-sulfur</keyword>
<evidence type="ECO:0000256" key="22">
    <source>
        <dbReference type="ARBA" id="ARBA00030800"/>
    </source>
</evidence>
<organism evidence="25 26">
    <name type="scientific">Mariniflexile jejuense</name>
    <dbReference type="NCBI Taxonomy" id="1173582"/>
    <lineage>
        <taxon>Bacteria</taxon>
        <taxon>Pseudomonadati</taxon>
        <taxon>Bacteroidota</taxon>
        <taxon>Flavobacteriia</taxon>
        <taxon>Flavobacteriales</taxon>
        <taxon>Flavobacteriaceae</taxon>
        <taxon>Mariniflexile</taxon>
    </lineage>
</organism>
<evidence type="ECO:0000256" key="19">
    <source>
        <dbReference type="ARBA" id="ARBA00023014"/>
    </source>
</evidence>
<keyword evidence="16 23" id="KW-1133">Transmembrane helix</keyword>
<protein>
    <recommendedName>
        <fullName evidence="6">Oxygen sensor histidine kinase NreB</fullName>
        <ecNumber evidence="5">2.7.13.3</ecNumber>
    </recommendedName>
    <alternativeName>
        <fullName evidence="22">Nitrogen regulation protein B</fullName>
    </alternativeName>
</protein>
<dbReference type="InterPro" id="IPR036890">
    <property type="entry name" value="HATPase_C_sf"/>
</dbReference>
<evidence type="ECO:0000256" key="10">
    <source>
        <dbReference type="ARBA" id="ARBA00022679"/>
    </source>
</evidence>
<dbReference type="PROSITE" id="PS50109">
    <property type="entry name" value="HIS_KIN"/>
    <property type="match status" value="1"/>
</dbReference>
<keyword evidence="15 25" id="KW-0067">ATP-binding</keyword>
<dbReference type="RefSeq" id="WP_379924521.1">
    <property type="nucleotide sequence ID" value="NZ_JBHTJI010000001.1"/>
</dbReference>
<dbReference type="InterPro" id="IPR004358">
    <property type="entry name" value="Sig_transdc_His_kin-like_C"/>
</dbReference>
<dbReference type="SUPFAM" id="SSF55874">
    <property type="entry name" value="ATPase domain of HSP90 chaperone/DNA topoisomerase II/histidine kinase"/>
    <property type="match status" value="1"/>
</dbReference>
<evidence type="ECO:0000256" key="6">
    <source>
        <dbReference type="ARBA" id="ARBA00017322"/>
    </source>
</evidence>
<evidence type="ECO:0000259" key="24">
    <source>
        <dbReference type="PROSITE" id="PS50109"/>
    </source>
</evidence>
<comment type="subcellular location">
    <subcellularLocation>
        <location evidence="4">Cytoplasm</location>
    </subcellularLocation>
    <subcellularLocation>
        <location evidence="3">Membrane</location>
        <topology evidence="3">Multi-pass membrane protein</topology>
    </subcellularLocation>
</comment>
<evidence type="ECO:0000256" key="23">
    <source>
        <dbReference type="SAM" id="Phobius"/>
    </source>
</evidence>
<dbReference type="EMBL" id="JBHTJI010000001">
    <property type="protein sequence ID" value="MFD0988943.1"/>
    <property type="molecule type" value="Genomic_DNA"/>
</dbReference>
<dbReference type="GO" id="GO:0005524">
    <property type="term" value="F:ATP binding"/>
    <property type="evidence" value="ECO:0007669"/>
    <property type="project" value="UniProtKB-KW"/>
</dbReference>
<keyword evidence="17" id="KW-0408">Iron</keyword>
<keyword evidence="20 23" id="KW-0472">Membrane</keyword>
<feature type="transmembrane region" description="Helical" evidence="23">
    <location>
        <begin position="20"/>
        <end position="38"/>
    </location>
</feature>
<keyword evidence="13" id="KW-0547">Nucleotide-binding</keyword>
<dbReference type="Pfam" id="PF02518">
    <property type="entry name" value="HATPase_c"/>
    <property type="match status" value="1"/>
</dbReference>
<dbReference type="InterPro" id="IPR050482">
    <property type="entry name" value="Sensor_HK_TwoCompSys"/>
</dbReference>
<comment type="catalytic activity">
    <reaction evidence="1">
        <text>ATP + protein L-histidine = ADP + protein N-phospho-L-histidine.</text>
        <dbReference type="EC" id="2.7.13.3"/>
    </reaction>
</comment>
<dbReference type="CDD" id="cd16917">
    <property type="entry name" value="HATPase_UhpB-NarQ-NarX-like"/>
    <property type="match status" value="1"/>
</dbReference>
<keyword evidence="7" id="KW-0004">4Fe-4S</keyword>
<keyword evidence="14" id="KW-0418">Kinase</keyword>
<dbReference type="PANTHER" id="PTHR24421:SF10">
    <property type="entry name" value="NITRATE_NITRITE SENSOR PROTEIN NARQ"/>
    <property type="match status" value="1"/>
</dbReference>
<name>A0ABW3JEN8_9FLAO</name>
<sequence length="605" mass="68145">MAKNGNSLDQRTFDRLSRLYIIALSTIALSVIVSQILVRKHLNDQQSDSSVINVAGRQRMLSQKLTKEIVSLSTEDSLAERILLKDKVKQTLKLWTISHQALQNGNDSLDLPGKNSAIIKEKFKILNPTFDSISNASKAIIEKIENIPPLPRSVFTNEVEIVKQNEGHFLQVMDQIVNQYDLEADAKVSWLRKLELLLMALTILILLVEFLFIFWPAAKSVKSTLAELLEAEKKAKKMAFDADELSVSKEKSIKELRALSHAMDETLLFARITPNGALVHIGKKFSRLFKFTKYNMTTNFSEILSINEIEQSVIENLIIKYKKTGWQGEVKGTTKDNHDVWLEMAIIPFSPTDDKSELLIIASEITARKAAQLEIARLTKESFEEKMSQQKVISSKIIENQEKEQNRIAKDVHDGIGQMLTGLKYNLESIDIKDIDKTASKIEHLKELTSNIIKGVRTATFNLTPPELSDHGIVPALSKLTLELGKLTGKNIVLFNKTEFNQRLDSLVEINIYRIVQEAINNAIKYADSTHILVSLSHSENILSIVVDDNGKGFDPTKVKNVKNGDGGMGMTFMRERIKYIDGRFFLNSELGKGTRVTLNIPISN</sequence>
<evidence type="ECO:0000256" key="17">
    <source>
        <dbReference type="ARBA" id="ARBA00023004"/>
    </source>
</evidence>
<proteinExistence type="predicted"/>